<dbReference type="EMBL" id="JADEXG010000049">
    <property type="protein sequence ID" value="MBE9079167.1"/>
    <property type="molecule type" value="Genomic_DNA"/>
</dbReference>
<name>A0A8J7AZC3_9CYAN</name>
<comment type="caution">
    <text evidence="2">The sequence shown here is derived from an EMBL/GenBank/DDBJ whole genome shotgun (WGS) entry which is preliminary data.</text>
</comment>
<evidence type="ECO:0000313" key="2">
    <source>
        <dbReference type="EMBL" id="MBE9079167.1"/>
    </source>
</evidence>
<dbReference type="AlphaFoldDB" id="A0A8J7AZC3"/>
<proteinExistence type="predicted"/>
<organism evidence="2 3">
    <name type="scientific">Vasconcelosia minhoensis LEGE 07310</name>
    <dbReference type="NCBI Taxonomy" id="915328"/>
    <lineage>
        <taxon>Bacteria</taxon>
        <taxon>Bacillati</taxon>
        <taxon>Cyanobacteriota</taxon>
        <taxon>Cyanophyceae</taxon>
        <taxon>Nodosilineales</taxon>
        <taxon>Cymatolegaceae</taxon>
        <taxon>Vasconcelosia</taxon>
        <taxon>Vasconcelosia minhoensis</taxon>
    </lineage>
</organism>
<dbReference type="InterPro" id="IPR043519">
    <property type="entry name" value="NT_sf"/>
</dbReference>
<accession>A0A8J7AZC3</accession>
<dbReference type="Gene3D" id="3.30.460.10">
    <property type="entry name" value="Beta Polymerase, domain 2"/>
    <property type="match status" value="1"/>
</dbReference>
<dbReference type="InterPro" id="IPR002934">
    <property type="entry name" value="Polymerase_NTP_transf_dom"/>
</dbReference>
<gene>
    <name evidence="2" type="ORF">IQ241_17990</name>
</gene>
<evidence type="ECO:0000259" key="1">
    <source>
        <dbReference type="Pfam" id="PF01909"/>
    </source>
</evidence>
<sequence length="97" mass="10732">MARLCQQNAVSRLELFGSATAYHFDPATSDFDFLVEFAIQNPAGAADRFFNLRQGLSELLEAAIDLVELKAVKNPYFLDAIASSRVNIFGRVPHPSE</sequence>
<protein>
    <recommendedName>
        <fullName evidence="1">Polymerase nucleotidyl transferase domain-containing protein</fullName>
    </recommendedName>
</protein>
<keyword evidence="3" id="KW-1185">Reference proteome</keyword>
<dbReference type="GO" id="GO:0016779">
    <property type="term" value="F:nucleotidyltransferase activity"/>
    <property type="evidence" value="ECO:0007669"/>
    <property type="project" value="InterPro"/>
</dbReference>
<reference evidence="2" key="1">
    <citation type="submission" date="2020-10" db="EMBL/GenBank/DDBJ databases">
        <authorList>
            <person name="Castelo-Branco R."/>
            <person name="Eusebio N."/>
            <person name="Adriana R."/>
            <person name="Vieira A."/>
            <person name="Brugerolle De Fraissinette N."/>
            <person name="Rezende De Castro R."/>
            <person name="Schneider M.P."/>
            <person name="Vasconcelos V."/>
            <person name="Leao P.N."/>
        </authorList>
    </citation>
    <scope>NUCLEOTIDE SEQUENCE</scope>
    <source>
        <strain evidence="2">LEGE 07310</strain>
    </source>
</reference>
<feature type="domain" description="Polymerase nucleotidyl transferase" evidence="1">
    <location>
        <begin position="4"/>
        <end position="86"/>
    </location>
</feature>
<evidence type="ECO:0000313" key="3">
    <source>
        <dbReference type="Proteomes" id="UP000636505"/>
    </source>
</evidence>
<dbReference type="Pfam" id="PF01909">
    <property type="entry name" value="NTP_transf_2"/>
    <property type="match status" value="1"/>
</dbReference>
<dbReference type="Proteomes" id="UP000636505">
    <property type="component" value="Unassembled WGS sequence"/>
</dbReference>